<dbReference type="InParanoid" id="A0A6J0BA20"/>
<dbReference type="GO" id="GO:0030317">
    <property type="term" value="P:flagellated sperm motility"/>
    <property type="evidence" value="ECO:0007669"/>
    <property type="project" value="TreeGrafter"/>
</dbReference>
<dbReference type="InterPro" id="IPR057887">
    <property type="entry name" value="IQUB_helical"/>
</dbReference>
<keyword evidence="1" id="KW-0175">Coiled coil</keyword>
<dbReference type="GO" id="GO:0060271">
    <property type="term" value="P:cilium assembly"/>
    <property type="evidence" value="ECO:0007669"/>
    <property type="project" value="TreeGrafter"/>
</dbReference>
<name>A0A6J0BA20_NEOLC</name>
<proteinExistence type="predicted"/>
<feature type="domain" description="IQ motif and ubiquitin-like" evidence="2">
    <location>
        <begin position="235"/>
        <end position="352"/>
    </location>
</feature>
<dbReference type="PROSITE" id="PS50096">
    <property type="entry name" value="IQ"/>
    <property type="match status" value="1"/>
</dbReference>
<protein>
    <submittedName>
        <fullName evidence="4">IQ and ubiquitin-like domain-containing protein</fullName>
    </submittedName>
</protein>
<evidence type="ECO:0000259" key="2">
    <source>
        <dbReference type="Pfam" id="PF25805"/>
    </source>
</evidence>
<dbReference type="PANTHER" id="PTHR21074">
    <property type="entry name" value="IQ AND UBIQUITIN-LIKE DOMAIN-CONTAINING PROTEIN"/>
    <property type="match status" value="1"/>
</dbReference>
<dbReference type="FunCoup" id="A0A6J0BA20">
    <property type="interactions" value="12"/>
</dbReference>
<reference evidence="4" key="1">
    <citation type="submission" date="2025-08" db="UniProtKB">
        <authorList>
            <consortium name="RefSeq"/>
        </authorList>
    </citation>
    <scope>IDENTIFICATION</scope>
    <source>
        <tissue evidence="4">Thorax and Abdomen</tissue>
    </source>
</reference>
<gene>
    <name evidence="4" type="primary">LOC107218447</name>
</gene>
<keyword evidence="3" id="KW-1185">Reference proteome</keyword>
<dbReference type="Pfam" id="PF25805">
    <property type="entry name" value="IQUB"/>
    <property type="match status" value="1"/>
</dbReference>
<evidence type="ECO:0000313" key="3">
    <source>
        <dbReference type="Proteomes" id="UP000829291"/>
    </source>
</evidence>
<dbReference type="Proteomes" id="UP000829291">
    <property type="component" value="Chromosome 7"/>
</dbReference>
<evidence type="ECO:0000313" key="4">
    <source>
        <dbReference type="RefSeq" id="XP_015511810.2"/>
    </source>
</evidence>
<dbReference type="GO" id="GO:0031514">
    <property type="term" value="C:motile cilium"/>
    <property type="evidence" value="ECO:0007669"/>
    <property type="project" value="TreeGrafter"/>
</dbReference>
<dbReference type="KEGG" id="nlo:107218447"/>
<dbReference type="GO" id="GO:0001669">
    <property type="term" value="C:acrosomal vesicle"/>
    <property type="evidence" value="ECO:0007669"/>
    <property type="project" value="TreeGrafter"/>
</dbReference>
<organism evidence="4">
    <name type="scientific">Neodiprion lecontei</name>
    <name type="common">Redheaded pine sawfly</name>
    <dbReference type="NCBI Taxonomy" id="441921"/>
    <lineage>
        <taxon>Eukaryota</taxon>
        <taxon>Metazoa</taxon>
        <taxon>Ecdysozoa</taxon>
        <taxon>Arthropoda</taxon>
        <taxon>Hexapoda</taxon>
        <taxon>Insecta</taxon>
        <taxon>Pterygota</taxon>
        <taxon>Neoptera</taxon>
        <taxon>Endopterygota</taxon>
        <taxon>Hymenoptera</taxon>
        <taxon>Tenthredinoidea</taxon>
        <taxon>Diprionidae</taxon>
        <taxon>Diprioninae</taxon>
        <taxon>Neodiprion</taxon>
    </lineage>
</organism>
<feature type="coiled-coil region" evidence="1">
    <location>
        <begin position="215"/>
        <end position="242"/>
    </location>
</feature>
<dbReference type="PANTHER" id="PTHR21074:SF0">
    <property type="entry name" value="IQ AND UBIQUITIN-LIKE DOMAIN-CONTAINING PROTEIN"/>
    <property type="match status" value="1"/>
</dbReference>
<dbReference type="RefSeq" id="XP_015511810.2">
    <property type="nucleotide sequence ID" value="XM_015656324.2"/>
</dbReference>
<evidence type="ECO:0000256" key="1">
    <source>
        <dbReference type="SAM" id="Coils"/>
    </source>
</evidence>
<dbReference type="AlphaFoldDB" id="A0A6J0BA20"/>
<dbReference type="GeneID" id="107218447"/>
<sequence length="556" mass="64953">MVIVVEIVDNSTKKPFLGGWKDVRTQREYHNATTQTRPRDPKVSWDSLTSRDTQTTVFVDKSTEVPLEKGSQTFENGIHIPRISDKYLLAGKFEPKQRKDVLQDGGASSENLEAFAVKIQKCYRAYRTRAMIRHFASIFRNLVRTNVSFYRTFEEQHGNRRQLHIINSTKPRTRDDFEMLYNLVDRWRIEEIERANRTFMKCSKMAAHAVILQKEIELLRAIDRMKTEVKQAQVERRNMEFLIRRTKPITWTGYRGCTVSMETLRVQKAKEYKRLYESMSRMGLTVKERLNLLLEIKEFFKAHTCETVLEIIYLIDQELCLLSRNVHETMLEQLRARLKLAFLYFIRKETSCDAKCRTEEEAVALNQGPGGRRVITNQMTRVCGRCGKLLPITRFGLNRHQRISTCLNCENIAPKSSVRPVHEPFDGMLRRVRKHEAKMKAFDSVAFVIGPKGIRHLVTVIWHGKSGISECTDLHQLALVRFQKEATWAPWNTLVLTKREANVHEEIEEPNRVYSKHLIEKFLRKNLQARVTFKSLDMFAVTSMNDSKARIINVDL</sequence>
<accession>A0A6J0BA20</accession>
<dbReference type="InterPro" id="IPR037695">
    <property type="entry name" value="IQUB"/>
</dbReference>
<dbReference type="OrthoDB" id="10265862at2759"/>